<feature type="compositionally biased region" description="Pro residues" evidence="8">
    <location>
        <begin position="71"/>
        <end position="87"/>
    </location>
</feature>
<dbReference type="GO" id="GO:0098978">
    <property type="term" value="C:glutamatergic synapse"/>
    <property type="evidence" value="ECO:0007669"/>
    <property type="project" value="TreeGrafter"/>
</dbReference>
<dbReference type="GO" id="GO:1904071">
    <property type="term" value="P:presynaptic active zone assembly"/>
    <property type="evidence" value="ECO:0007669"/>
    <property type="project" value="TreeGrafter"/>
</dbReference>
<sequence>MAKAPSQPDLSRNSPAHQPQPARHDQTRSAGSSPSRQPPPPEQTFGKLFGFGASLLNQASTLISETTQPQQQPPKTAPKPGGPPGPGPGAGKPPGSQPAQPGPRAHAQQQQQHAPPDSAKPKACCPLCKTNLNIGNTAEQPNYNTCTQCHHQVCNMCGFNPTPHLVEVGTSLCLPEESHPKPDGYRHPASKPPMLSLAAPKVMMGSWQRCVYPRCHGQRGGPEQSSHPCYWALLSQHITSPASSVLPLSLPHRTSGMQQLPNAAIRKEGGVLQLSGSSGDDQINGEGLGSCSAQRPNNNINNSRSSMEIITLGQSAGPPTASISQDAEAPLPGAQRTCNKERMAVLELPDAEGSVRKFGRCCSSCCTALGIPPATCYSQSTTTSAERAKSAFRA</sequence>
<evidence type="ECO:0000259" key="9">
    <source>
        <dbReference type="Pfam" id="PF05715"/>
    </source>
</evidence>
<evidence type="ECO:0000256" key="3">
    <source>
        <dbReference type="ARBA" id="ARBA00022771"/>
    </source>
</evidence>
<feature type="compositionally biased region" description="Low complexity" evidence="8">
    <location>
        <begin position="93"/>
        <end position="116"/>
    </location>
</feature>
<evidence type="ECO:0000256" key="4">
    <source>
        <dbReference type="ARBA" id="ARBA00022833"/>
    </source>
</evidence>
<keyword evidence="6" id="KW-0966">Cell projection</keyword>
<dbReference type="SUPFAM" id="SSF57903">
    <property type="entry name" value="FYVE/PHD zinc finger"/>
    <property type="match status" value="1"/>
</dbReference>
<protein>
    <submittedName>
        <fullName evidence="10">Protein piccolo</fullName>
    </submittedName>
</protein>
<dbReference type="Gene3D" id="3.30.40.10">
    <property type="entry name" value="Zinc/RING finger domain, C3HC4 (zinc finger)"/>
    <property type="match status" value="1"/>
</dbReference>
<dbReference type="GO" id="GO:0035418">
    <property type="term" value="P:protein localization to synapse"/>
    <property type="evidence" value="ECO:0007669"/>
    <property type="project" value="TreeGrafter"/>
</dbReference>
<dbReference type="PANTHER" id="PTHR14113:SF14">
    <property type="entry name" value="PROTEIN BASSOON"/>
    <property type="match status" value="1"/>
</dbReference>
<dbReference type="InterPro" id="IPR013083">
    <property type="entry name" value="Znf_RING/FYVE/PHD"/>
</dbReference>
<keyword evidence="5" id="KW-0770">Synapse</keyword>
<comment type="caution">
    <text evidence="10">The sequence shown here is derived from an EMBL/GenBank/DDBJ whole genome shotgun (WGS) entry which is preliminary data.</text>
</comment>
<accession>A0A4Z2J4B8</accession>
<keyword evidence="11" id="KW-1185">Reference proteome</keyword>
<feature type="region of interest" description="Disordered" evidence="8">
    <location>
        <begin position="1"/>
        <end position="120"/>
    </location>
</feature>
<dbReference type="OrthoDB" id="10059918at2759"/>
<evidence type="ECO:0000256" key="2">
    <source>
        <dbReference type="ARBA" id="ARBA00022737"/>
    </source>
</evidence>
<feature type="domain" description="Zinc finger piccolo-type" evidence="9">
    <location>
        <begin position="124"/>
        <end position="174"/>
    </location>
</feature>
<dbReference type="Pfam" id="PF05715">
    <property type="entry name" value="zf-piccolo"/>
    <property type="match status" value="1"/>
</dbReference>
<evidence type="ECO:0000256" key="6">
    <source>
        <dbReference type="ARBA" id="ARBA00023273"/>
    </source>
</evidence>
<dbReference type="InterPro" id="IPR008899">
    <property type="entry name" value="Znf_piccolo"/>
</dbReference>
<reference evidence="10 11" key="1">
    <citation type="submission" date="2019-03" db="EMBL/GenBank/DDBJ databases">
        <title>First draft genome of Liparis tanakae, snailfish: a comprehensive survey of snailfish specific genes.</title>
        <authorList>
            <person name="Kim W."/>
            <person name="Song I."/>
            <person name="Jeong J.-H."/>
            <person name="Kim D."/>
            <person name="Kim S."/>
            <person name="Ryu S."/>
            <person name="Song J.Y."/>
            <person name="Lee S.K."/>
        </authorList>
    </citation>
    <scope>NUCLEOTIDE SEQUENCE [LARGE SCALE GENOMIC DNA]</scope>
    <source>
        <tissue evidence="10">Muscle</tissue>
    </source>
</reference>
<dbReference type="Proteomes" id="UP000314294">
    <property type="component" value="Unassembled WGS sequence"/>
</dbReference>
<dbReference type="GO" id="GO:0098982">
    <property type="term" value="C:GABA-ergic synapse"/>
    <property type="evidence" value="ECO:0007669"/>
    <property type="project" value="TreeGrafter"/>
</dbReference>
<comment type="subcellular location">
    <subcellularLocation>
        <location evidence="7">Presynaptic active zone</location>
    </subcellularLocation>
</comment>
<dbReference type="GO" id="GO:0008270">
    <property type="term" value="F:zinc ion binding"/>
    <property type="evidence" value="ECO:0007669"/>
    <property type="project" value="UniProtKB-KW"/>
</dbReference>
<evidence type="ECO:0000256" key="5">
    <source>
        <dbReference type="ARBA" id="ARBA00023018"/>
    </source>
</evidence>
<organism evidence="10 11">
    <name type="scientific">Liparis tanakae</name>
    <name type="common">Tanaka's snailfish</name>
    <dbReference type="NCBI Taxonomy" id="230148"/>
    <lineage>
        <taxon>Eukaryota</taxon>
        <taxon>Metazoa</taxon>
        <taxon>Chordata</taxon>
        <taxon>Craniata</taxon>
        <taxon>Vertebrata</taxon>
        <taxon>Euteleostomi</taxon>
        <taxon>Actinopterygii</taxon>
        <taxon>Neopterygii</taxon>
        <taxon>Teleostei</taxon>
        <taxon>Neoteleostei</taxon>
        <taxon>Acanthomorphata</taxon>
        <taxon>Eupercaria</taxon>
        <taxon>Perciformes</taxon>
        <taxon>Cottioidei</taxon>
        <taxon>Cottales</taxon>
        <taxon>Liparidae</taxon>
        <taxon>Liparis</taxon>
    </lineage>
</organism>
<dbReference type="PANTHER" id="PTHR14113">
    <property type="entry name" value="PICCOLO/BASSOON"/>
    <property type="match status" value="1"/>
</dbReference>
<name>A0A4Z2J4B8_9TELE</name>
<evidence type="ECO:0000256" key="1">
    <source>
        <dbReference type="ARBA" id="ARBA00022723"/>
    </source>
</evidence>
<evidence type="ECO:0000256" key="7">
    <source>
        <dbReference type="ARBA" id="ARBA00034101"/>
    </source>
</evidence>
<keyword evidence="1" id="KW-0479">Metal-binding</keyword>
<dbReference type="InterPro" id="IPR052098">
    <property type="entry name" value="Presynaptic_Scaffold_Bsn/Pclo"/>
</dbReference>
<dbReference type="EMBL" id="SRLO01000027">
    <property type="protein sequence ID" value="TNN84323.1"/>
    <property type="molecule type" value="Genomic_DNA"/>
</dbReference>
<evidence type="ECO:0000256" key="8">
    <source>
        <dbReference type="SAM" id="MobiDB-lite"/>
    </source>
</evidence>
<feature type="compositionally biased region" description="Polar residues" evidence="8">
    <location>
        <begin position="8"/>
        <end position="17"/>
    </location>
</feature>
<proteinExistence type="predicted"/>
<dbReference type="GO" id="GO:0030424">
    <property type="term" value="C:axon"/>
    <property type="evidence" value="ECO:0007669"/>
    <property type="project" value="TreeGrafter"/>
</dbReference>
<dbReference type="AlphaFoldDB" id="A0A4Z2J4B8"/>
<dbReference type="GO" id="GO:0048788">
    <property type="term" value="C:cytoskeleton of presynaptic active zone"/>
    <property type="evidence" value="ECO:0007669"/>
    <property type="project" value="TreeGrafter"/>
</dbReference>
<dbReference type="GO" id="GO:0098882">
    <property type="term" value="F:structural constituent of presynaptic active zone"/>
    <property type="evidence" value="ECO:0007669"/>
    <property type="project" value="TreeGrafter"/>
</dbReference>
<evidence type="ECO:0000313" key="10">
    <source>
        <dbReference type="EMBL" id="TNN84323.1"/>
    </source>
</evidence>
<gene>
    <name evidence="10" type="primary">Pclo_1</name>
    <name evidence="10" type="ORF">EYF80_005316</name>
</gene>
<keyword evidence="4" id="KW-0862">Zinc</keyword>
<keyword evidence="3" id="KW-0863">Zinc-finger</keyword>
<feature type="compositionally biased region" description="Polar residues" evidence="8">
    <location>
        <begin position="55"/>
        <end position="65"/>
    </location>
</feature>
<evidence type="ECO:0000313" key="11">
    <source>
        <dbReference type="Proteomes" id="UP000314294"/>
    </source>
</evidence>
<dbReference type="InterPro" id="IPR011011">
    <property type="entry name" value="Znf_FYVE_PHD"/>
</dbReference>
<keyword evidence="2" id="KW-0677">Repeat</keyword>